<accession>A0A2M8EK40</accession>
<dbReference type="PANTHER" id="PTHR47618">
    <property type="entry name" value="BIFUNCTIONAL OLIGORIBONUCLEASE AND PAP PHOSPHATASE NRNA"/>
    <property type="match status" value="1"/>
</dbReference>
<dbReference type="EMBL" id="PFSK01000010">
    <property type="protein sequence ID" value="PJC23094.1"/>
    <property type="molecule type" value="Genomic_DNA"/>
</dbReference>
<name>A0A2M8EK40_UNCKA</name>
<dbReference type="Pfam" id="PF02272">
    <property type="entry name" value="DHHA1"/>
    <property type="match status" value="1"/>
</dbReference>
<feature type="domain" description="DDH" evidence="1">
    <location>
        <begin position="16"/>
        <end position="162"/>
    </location>
</feature>
<comment type="caution">
    <text evidence="3">The sequence shown here is derived from an EMBL/GenBank/DDBJ whole genome shotgun (WGS) entry which is preliminary data.</text>
</comment>
<evidence type="ECO:0000259" key="1">
    <source>
        <dbReference type="Pfam" id="PF01368"/>
    </source>
</evidence>
<reference evidence="4" key="1">
    <citation type="submission" date="2017-09" db="EMBL/GenBank/DDBJ databases">
        <title>Depth-based differentiation of microbial function through sediment-hosted aquifers and enrichment of novel symbionts in the deep terrestrial subsurface.</title>
        <authorList>
            <person name="Probst A.J."/>
            <person name="Ladd B."/>
            <person name="Jarett J.K."/>
            <person name="Geller-Mcgrath D.E."/>
            <person name="Sieber C.M.K."/>
            <person name="Emerson J.B."/>
            <person name="Anantharaman K."/>
            <person name="Thomas B.C."/>
            <person name="Malmstrom R."/>
            <person name="Stieglmeier M."/>
            <person name="Klingl A."/>
            <person name="Woyke T."/>
            <person name="Ryan C.M."/>
            <person name="Banfield J.F."/>
        </authorList>
    </citation>
    <scope>NUCLEOTIDE SEQUENCE [LARGE SCALE GENOMIC DNA]</scope>
</reference>
<dbReference type="Proteomes" id="UP000228781">
    <property type="component" value="Unassembled WGS sequence"/>
</dbReference>
<dbReference type="SUPFAM" id="SSF64182">
    <property type="entry name" value="DHH phosphoesterases"/>
    <property type="match status" value="1"/>
</dbReference>
<evidence type="ECO:0000259" key="2">
    <source>
        <dbReference type="Pfam" id="PF02272"/>
    </source>
</evidence>
<gene>
    <name evidence="3" type="ORF">CO059_00605</name>
</gene>
<dbReference type="InterPro" id="IPR003156">
    <property type="entry name" value="DHHA1_dom"/>
</dbReference>
<proteinExistence type="predicted"/>
<dbReference type="Gene3D" id="3.10.310.30">
    <property type="match status" value="1"/>
</dbReference>
<dbReference type="InterPro" id="IPR051319">
    <property type="entry name" value="Oligoribo/pAp-PDE_c-di-AMP_PDE"/>
</dbReference>
<dbReference type="Gene3D" id="3.90.1640.10">
    <property type="entry name" value="inorganic pyrophosphatase (n-terminal core)"/>
    <property type="match status" value="1"/>
</dbReference>
<evidence type="ECO:0000313" key="4">
    <source>
        <dbReference type="Proteomes" id="UP000228781"/>
    </source>
</evidence>
<dbReference type="InterPro" id="IPR001667">
    <property type="entry name" value="DDH_dom"/>
</dbReference>
<feature type="domain" description="DHHA1" evidence="2">
    <location>
        <begin position="241"/>
        <end position="326"/>
    </location>
</feature>
<dbReference type="PANTHER" id="PTHR47618:SF1">
    <property type="entry name" value="BIFUNCTIONAL OLIGORIBONUCLEASE AND PAP PHOSPHATASE NRNA"/>
    <property type="match status" value="1"/>
</dbReference>
<protein>
    <submittedName>
        <fullName evidence="3">Uncharacterized protein</fullName>
    </submittedName>
</protein>
<dbReference type="InterPro" id="IPR038763">
    <property type="entry name" value="DHH_sf"/>
</dbReference>
<dbReference type="GO" id="GO:0003676">
    <property type="term" value="F:nucleic acid binding"/>
    <property type="evidence" value="ECO:0007669"/>
    <property type="project" value="InterPro"/>
</dbReference>
<evidence type="ECO:0000313" key="3">
    <source>
        <dbReference type="EMBL" id="PJC23094.1"/>
    </source>
</evidence>
<organism evidence="3 4">
    <name type="scientific">candidate division WWE3 bacterium CG_4_9_14_0_2_um_filter_48_10</name>
    <dbReference type="NCBI Taxonomy" id="1975078"/>
    <lineage>
        <taxon>Bacteria</taxon>
        <taxon>Katanobacteria</taxon>
    </lineage>
</organism>
<dbReference type="AlphaFoldDB" id="A0A2M8EK40"/>
<dbReference type="Pfam" id="PF01368">
    <property type="entry name" value="DHH"/>
    <property type="match status" value="1"/>
</dbReference>
<sequence length="327" mass="36416">MDQPQKILKVLKQAKRILIPLHVNVDGDSVGSALALQLLLETWGKKVNVVSVDPVPANLLFLSRAKKIRKIDPADLDLRKYNLLLITDISNLSRLSRKEGFQLSPEIKTINIDHHPSGAEKLIDLKYVDPNASSTAELLFDLMKQWKVKLTPEIAQCLLTGIITDTGCFQYASTTPEVLEKSAELIHLGANREEIVFNIYRSWPLPVLSLWATLLNNAKLKDSILYTTLSRQEQKRLKIDHANLSTARSYAASELLRAIKGTEAAAIFTDEGEKIHVNLRSRAEFDVGKIAETLGGGGHSNSAAFDFQGKMKEAIEKTTELVERVLK</sequence>